<feature type="compositionally biased region" description="Polar residues" evidence="2">
    <location>
        <begin position="2042"/>
        <end position="2058"/>
    </location>
</feature>
<sequence>MDELDGGHGGRVKRAKSLKRGKPEERITDRIKLERVLGVTVPSNAALANDNNGIVAYPAGCTVVLYNTRTEQQNHIINTSRKTITSLAYSSCGRYIVTGECGHQPAVRVWDLQSDPQSVHSGLIPQPQQVAEFLGHKYGVNCVAFSPTNKYVVSVGTQHDMIVNLWDWKNNIKVASNKVSTKVKAIAFSENGSYFVTVGNRHVKFWFLETGKIKYKEAVPLMGRSAILGEQRNNYFCDVACGKGECGDSTYAITRSGLLCEFNNRRLLDKWVELRTTSANCIAVGQKHIFVGCAEGIIRCFDPTTLRFLTTLPRCHYLGVDVALGTNIQCMASPPPDAKYPDTTAVTFDETNNKLTAVYNDHSIYIWNVFNIKRVGKSGSFLYHSACIWGVEMAPCNSPLPPGSFLTCSSDDTVRVWTLNKMTDKNSKGMYQQNVYSNELLKVVYVDKDLSYIKDLDISGTITNEKPQPDQTSYDGKNGVRCIRISPDGKHLASGDRSGNIRIHDTAQMKEQFKIEAHDSEVLCLEYSTNDSAYNMLASASRDRLIHVFDTKNEYDFVQTLDDHSSSITAVRFLNHSNSIQMVSCGADKSLIFRSLDEVNGKVQFIRDHNATGKTTLYDMEVDTGQKHVLTACQDRNVRIYSVNTARHTKTFKGSTGDDGSLIKVVLDRSGIYLATSCTDKSLSVYDYYSGECMATMCGHSELATGLRFTNDCRRLISASGDGCIFVWRVPQDMVITMQTRLSQQAMRQGKSLETELFNESSAFDLYEEDRNYRFSIGQLPQWAKKQLTEDSSQPAALNRGMMAPKGRWAQRAENILGVQSFYSSQPLPFPLMDKRFDSDGSKESSLDSGTEEKPYQDARKERMTIPSEIPANITIREKSRRGVMTDDSAIGDAESTAHDGDLDSDSEYRHRPLYYPSLADSASGNEFTVTNIDADELRKSQRKKKPPVILIAQDSPGLYDSDDDDDDASTPSGENDRNPMSLLSVSSESLDQLVSRERYLQSTFESMSGVETEHQTPSNKSSFSSKFITNSSSRNLEAIKAVKQTKSDPEVAKKRQELNKRIAETKKKLESVGHSSPLRYSQSIHNLSNIAVKDKRADRQVADLDCANLPTNSTADACNVCTAGVLPPPSNFQEKSGVLPTSKSVPLDLQLCSCYMRDFEQNSINLSQMLGLSYEVDTRQLRPSKNESECKNVSKFSQVFNLSSLTSGKLNQESKQFRDSLEQATRSPERSLNEFIRPRKLKLDKTLSKFKMHKSLPVSPVSEERQFADFVEMKKSEELPQRQSFSYFLDFESKSTDEGFKQICSDIEKFSQDFSKKYDQIEKSFTDQNIDKTTEPTITHDKGEDEDDSNFSSDSLEDYSFFSYGAKKSRKTVPPRRCVSNNEIYKYQEEYIEDIPKSESFYLNQHYSMQGSQESILSDENNLDYNDFYSGQTKSCCNSLESVLSNESDCKSAPLEILFGDKRKQPSAEASLNMPHSQSLPKNISSQIDCELSSSLPKNFVDHSYISSGICDDKKVCNNDKLKFPPNQNAISKPDRARSNMKTCQTQTDFETPQEIVAKKGRGSEDFQKKLLKFESTIAQGSGKKPVAFFVETSTTKFRTTAKQSKENVPVKQAKAQKVKADNTEMFIPSLAQKNRQYKSRFCNVLNNKPDQNLEIFEERAHGNKNNGKSFTLSTINFEKNTNRNNIQETSSLDRHLFAKGLLNNSEKITHKPPKAVRRHSSKMRKKTTYEYIRKEDFYKKSSNGETPDAQDNGNILNNRKREFQELVFAGENTLELRFKEKNVDMEVEAGSTFSKSNVRLVTGGDSACSGYLQNSDRQNIILSELYDSLDKKSPPSKMDLDSLDVNLNNEGHYSSDAELNRNVFDSLEVNVWNKGACLNKNTALQVENVLKKQMHCQAETDEQLEKQGSKISPQDKIATALQNIKILNGILRKIHKINTLVDIYKKNVSRSKVKALSSMFESLTTSQSYYNDLTKLQATHIKYRRRNLSLPSFVERRLNFDRNNDNVNSKMNQNDQRDDRNKSEGKKPSPPARITPRYVKNNSMMRSKSSVVLNQHSDSENDSHEKKMSRLMRPTISSHNKVIQKPLQIRNKQSYSTSNLSQVGIDNVSTSDDEEAPKKPQVPPRMSRQQNFENSHGYMNNKDPKRASRHSMHFDASTANDELDLCSENVDLSSIEFSNRLSEEVSRKLVTTIDNVVKIYQRFKENEDAGESQPEAMDRIKMSVIKSHKIVHDCIFNEFKQNNGNIDVNQTDTIKKWNDLVSKGASGSKSVIDLMQQYSDILLDMMQQKIHSANI</sequence>
<dbReference type="PANTHER" id="PTHR45589:SF1">
    <property type="entry name" value="WD REPEAT DOMAIN 62, ISOFORM G"/>
    <property type="match status" value="1"/>
</dbReference>
<feature type="compositionally biased region" description="Polar residues" evidence="2">
    <location>
        <begin position="2007"/>
        <end position="2016"/>
    </location>
</feature>
<dbReference type="EnsemblMetazoa" id="XM_019911229.1">
    <property type="protein sequence ID" value="XP_019766788.1"/>
    <property type="gene ID" value="LOC109542150"/>
</dbReference>
<feature type="domain" description="MABP1/WDR62 second WD40" evidence="3">
    <location>
        <begin position="388"/>
        <end position="730"/>
    </location>
</feature>
<dbReference type="InterPro" id="IPR011041">
    <property type="entry name" value="Quinoprot_gluc/sorb_DH_b-prop"/>
</dbReference>
<feature type="repeat" description="WD" evidence="1">
    <location>
        <begin position="697"/>
        <end position="738"/>
    </location>
</feature>
<keyword evidence="5" id="KW-1185">Reference proteome</keyword>
<dbReference type="Pfam" id="PF00400">
    <property type="entry name" value="WD40"/>
    <property type="match status" value="3"/>
</dbReference>
<feature type="compositionally biased region" description="Basic and acidic residues" evidence="2">
    <location>
        <begin position="833"/>
        <end position="864"/>
    </location>
</feature>
<feature type="region of interest" description="Disordered" evidence="2">
    <location>
        <begin position="1006"/>
        <end position="1028"/>
    </location>
</feature>
<dbReference type="Proteomes" id="UP000019118">
    <property type="component" value="Unassembled WGS sequence"/>
</dbReference>
<name>A0AAR5Q0L6_DENPD</name>
<dbReference type="InterPro" id="IPR001680">
    <property type="entry name" value="WD40_rpt"/>
</dbReference>
<evidence type="ECO:0000313" key="5">
    <source>
        <dbReference type="Proteomes" id="UP000019118"/>
    </source>
</evidence>
<protein>
    <recommendedName>
        <fullName evidence="3">MABP1/WDR62 second WD40 domain-containing protein</fullName>
    </recommendedName>
</protein>
<dbReference type="SUPFAM" id="SSF50952">
    <property type="entry name" value="Soluble quinoprotein glucose dehydrogenase"/>
    <property type="match status" value="1"/>
</dbReference>
<dbReference type="InterPro" id="IPR056162">
    <property type="entry name" value="WD40_MABP1-WDR62_2nd"/>
</dbReference>
<dbReference type="SMART" id="SM00320">
    <property type="entry name" value="WD40"/>
    <property type="match status" value="12"/>
</dbReference>
<proteinExistence type="predicted"/>
<dbReference type="PROSITE" id="PS50294">
    <property type="entry name" value="WD_REPEATS_REGION"/>
    <property type="match status" value="1"/>
</dbReference>
<feature type="compositionally biased region" description="Basic and acidic residues" evidence="2">
    <location>
        <begin position="896"/>
        <end position="909"/>
    </location>
</feature>
<feature type="compositionally biased region" description="Basic and acidic residues" evidence="2">
    <location>
        <begin position="2059"/>
        <end position="2070"/>
    </location>
</feature>
<dbReference type="GeneID" id="109542150"/>
<evidence type="ECO:0000313" key="4">
    <source>
        <dbReference type="EnsemblMetazoa" id="XP_019766788.1"/>
    </source>
</evidence>
<dbReference type="SUPFAM" id="SSF50998">
    <property type="entry name" value="Quinoprotein alcohol dehydrogenase-like"/>
    <property type="match status" value="1"/>
</dbReference>
<dbReference type="PROSITE" id="PS50082">
    <property type="entry name" value="WD_REPEATS_2"/>
    <property type="match status" value="1"/>
</dbReference>
<dbReference type="PANTHER" id="PTHR45589">
    <property type="entry name" value="WD REPEAT DOMAIN 62, ISOFORM G"/>
    <property type="match status" value="1"/>
</dbReference>
<feature type="region of interest" description="Disordered" evidence="2">
    <location>
        <begin position="833"/>
        <end position="909"/>
    </location>
</feature>
<evidence type="ECO:0000259" key="3">
    <source>
        <dbReference type="Pfam" id="PF24782"/>
    </source>
</evidence>
<dbReference type="Gene3D" id="2.130.10.10">
    <property type="entry name" value="YVTN repeat-like/Quinoprotein amine dehydrogenase"/>
    <property type="match status" value="4"/>
</dbReference>
<evidence type="ECO:0000256" key="2">
    <source>
        <dbReference type="SAM" id="MobiDB-lite"/>
    </source>
</evidence>
<dbReference type="KEGG" id="dpa:109542150"/>
<feature type="region of interest" description="Disordered" evidence="2">
    <location>
        <begin position="1"/>
        <end position="23"/>
    </location>
</feature>
<organism evidence="4 5">
    <name type="scientific">Dendroctonus ponderosae</name>
    <name type="common">Mountain pine beetle</name>
    <dbReference type="NCBI Taxonomy" id="77166"/>
    <lineage>
        <taxon>Eukaryota</taxon>
        <taxon>Metazoa</taxon>
        <taxon>Ecdysozoa</taxon>
        <taxon>Arthropoda</taxon>
        <taxon>Hexapoda</taxon>
        <taxon>Insecta</taxon>
        <taxon>Pterygota</taxon>
        <taxon>Neoptera</taxon>
        <taxon>Endopterygota</taxon>
        <taxon>Coleoptera</taxon>
        <taxon>Polyphaga</taxon>
        <taxon>Cucujiformia</taxon>
        <taxon>Curculionidae</taxon>
        <taxon>Scolytinae</taxon>
        <taxon>Dendroctonus</taxon>
    </lineage>
</organism>
<dbReference type="InterPro" id="IPR052779">
    <property type="entry name" value="WDR62"/>
</dbReference>
<keyword evidence="1" id="KW-0853">WD repeat</keyword>
<dbReference type="GO" id="GO:0072686">
    <property type="term" value="C:mitotic spindle"/>
    <property type="evidence" value="ECO:0007669"/>
    <property type="project" value="TreeGrafter"/>
</dbReference>
<dbReference type="InterPro" id="IPR011047">
    <property type="entry name" value="Quinoprotein_ADH-like_sf"/>
</dbReference>
<dbReference type="GO" id="GO:0007099">
    <property type="term" value="P:centriole replication"/>
    <property type="evidence" value="ECO:0007669"/>
    <property type="project" value="TreeGrafter"/>
</dbReference>
<evidence type="ECO:0000256" key="1">
    <source>
        <dbReference type="PROSITE-ProRule" id="PRU00221"/>
    </source>
</evidence>
<feature type="region of interest" description="Disordered" evidence="2">
    <location>
        <begin position="1528"/>
        <end position="1547"/>
    </location>
</feature>
<feature type="compositionally biased region" description="Basic residues" evidence="2">
    <location>
        <begin position="10"/>
        <end position="20"/>
    </location>
</feature>
<reference evidence="5" key="1">
    <citation type="journal article" date="2013" name="Genome Biol.">
        <title>Draft genome of the mountain pine beetle, Dendroctonus ponderosae Hopkins, a major forest pest.</title>
        <authorList>
            <person name="Keeling C.I."/>
            <person name="Yuen M.M."/>
            <person name="Liao N.Y."/>
            <person name="Docking T.R."/>
            <person name="Chan S.K."/>
            <person name="Taylor G.A."/>
            <person name="Palmquist D.L."/>
            <person name="Jackman S.D."/>
            <person name="Nguyen A."/>
            <person name="Li M."/>
            <person name="Henderson H."/>
            <person name="Janes J.K."/>
            <person name="Zhao Y."/>
            <person name="Pandoh P."/>
            <person name="Moore R."/>
            <person name="Sperling F.A."/>
            <person name="Huber D.P."/>
            <person name="Birol I."/>
            <person name="Jones S.J."/>
            <person name="Bohlmann J."/>
        </authorList>
    </citation>
    <scope>NUCLEOTIDE SEQUENCE</scope>
</reference>
<feature type="compositionally biased region" description="Polar residues" evidence="2">
    <location>
        <begin position="2129"/>
        <end position="2140"/>
    </location>
</feature>
<feature type="compositionally biased region" description="Polar residues" evidence="2">
    <location>
        <begin position="2092"/>
        <end position="2112"/>
    </location>
</feature>
<accession>A0AAR5Q0L6</accession>
<feature type="compositionally biased region" description="Basic and acidic residues" evidence="2">
    <location>
        <begin position="1328"/>
        <end position="1344"/>
    </location>
</feature>
<feature type="compositionally biased region" description="Basic and acidic residues" evidence="2">
    <location>
        <begin position="2017"/>
        <end position="2029"/>
    </location>
</feature>
<feature type="region of interest" description="Disordered" evidence="2">
    <location>
        <begin position="1328"/>
        <end position="1353"/>
    </location>
</feature>
<feature type="compositionally biased region" description="Low complexity" evidence="2">
    <location>
        <begin position="1019"/>
        <end position="1028"/>
    </location>
</feature>
<feature type="region of interest" description="Disordered" evidence="2">
    <location>
        <begin position="939"/>
        <end position="983"/>
    </location>
</feature>
<dbReference type="Pfam" id="PF24782">
    <property type="entry name" value="WD40_MABP1-WDR62_2nd"/>
    <property type="match status" value="1"/>
</dbReference>
<dbReference type="InterPro" id="IPR015943">
    <property type="entry name" value="WD40/YVTN_repeat-like_dom_sf"/>
</dbReference>
<reference evidence="4" key="2">
    <citation type="submission" date="2024-08" db="UniProtKB">
        <authorList>
            <consortium name="EnsemblMetazoa"/>
        </authorList>
    </citation>
    <scope>IDENTIFICATION</scope>
</reference>
<dbReference type="CTD" id="284403"/>
<feature type="region of interest" description="Disordered" evidence="2">
    <location>
        <begin position="2003"/>
        <end position="2149"/>
    </location>
</feature>